<evidence type="ECO:0000313" key="2">
    <source>
        <dbReference type="EMBL" id="EAY89536.1"/>
    </source>
</evidence>
<gene>
    <name evidence="2" type="ORF">OsI_11070</name>
</gene>
<feature type="compositionally biased region" description="Low complexity" evidence="1">
    <location>
        <begin position="9"/>
        <end position="24"/>
    </location>
</feature>
<dbReference type="EMBL" id="CM000128">
    <property type="protein sequence ID" value="EAY89536.1"/>
    <property type="molecule type" value="Genomic_DNA"/>
</dbReference>
<feature type="region of interest" description="Disordered" evidence="1">
    <location>
        <begin position="1"/>
        <end position="135"/>
    </location>
</feature>
<proteinExistence type="predicted"/>
<feature type="compositionally biased region" description="Polar residues" evidence="1">
    <location>
        <begin position="34"/>
        <end position="48"/>
    </location>
</feature>
<sequence>MSPQRGSELAIASPPSSTTASPLAKHYVAAPKKQSISSTAPDTPTSKCSIVPAEDDSVNPISLPMSQSATNTAIKRGKDSSLSAHDALADVDVPISKSTPRKRGRPSQSSPTVKKLFAEDKDSQNKATDIAPDDA</sequence>
<accession>A2XFC6</accession>
<evidence type="ECO:0000313" key="3">
    <source>
        <dbReference type="Proteomes" id="UP000007015"/>
    </source>
</evidence>
<protein>
    <submittedName>
        <fullName evidence="2">Uncharacterized protein</fullName>
    </submittedName>
</protein>
<dbReference type="HOGENOM" id="CLU_1920457_0_0_1"/>
<dbReference type="Proteomes" id="UP000007015">
    <property type="component" value="Chromosome 3"/>
</dbReference>
<evidence type="ECO:0000256" key="1">
    <source>
        <dbReference type="SAM" id="MobiDB-lite"/>
    </source>
</evidence>
<dbReference type="AlphaFoldDB" id="A2XFC6"/>
<keyword evidence="3" id="KW-1185">Reference proteome</keyword>
<dbReference type="STRING" id="39946.A2XFC6"/>
<dbReference type="Gramene" id="BGIOSGA010960-TA">
    <property type="protein sequence ID" value="BGIOSGA010960-PA"/>
    <property type="gene ID" value="BGIOSGA010960"/>
</dbReference>
<reference evidence="2 3" key="1">
    <citation type="journal article" date="2005" name="PLoS Biol.">
        <title>The genomes of Oryza sativa: a history of duplications.</title>
        <authorList>
            <person name="Yu J."/>
            <person name="Wang J."/>
            <person name="Lin W."/>
            <person name="Li S."/>
            <person name="Li H."/>
            <person name="Zhou J."/>
            <person name="Ni P."/>
            <person name="Dong W."/>
            <person name="Hu S."/>
            <person name="Zeng C."/>
            <person name="Zhang J."/>
            <person name="Zhang Y."/>
            <person name="Li R."/>
            <person name="Xu Z."/>
            <person name="Li S."/>
            <person name="Li X."/>
            <person name="Zheng H."/>
            <person name="Cong L."/>
            <person name="Lin L."/>
            <person name="Yin J."/>
            <person name="Geng J."/>
            <person name="Li G."/>
            <person name="Shi J."/>
            <person name="Liu J."/>
            <person name="Lv H."/>
            <person name="Li J."/>
            <person name="Wang J."/>
            <person name="Deng Y."/>
            <person name="Ran L."/>
            <person name="Shi X."/>
            <person name="Wang X."/>
            <person name="Wu Q."/>
            <person name="Li C."/>
            <person name="Ren X."/>
            <person name="Wang J."/>
            <person name="Wang X."/>
            <person name="Li D."/>
            <person name="Liu D."/>
            <person name="Zhang X."/>
            <person name="Ji Z."/>
            <person name="Zhao W."/>
            <person name="Sun Y."/>
            <person name="Zhang Z."/>
            <person name="Bao J."/>
            <person name="Han Y."/>
            <person name="Dong L."/>
            <person name="Ji J."/>
            <person name="Chen P."/>
            <person name="Wu S."/>
            <person name="Liu J."/>
            <person name="Xiao Y."/>
            <person name="Bu D."/>
            <person name="Tan J."/>
            <person name="Yang L."/>
            <person name="Ye C."/>
            <person name="Zhang J."/>
            <person name="Xu J."/>
            <person name="Zhou Y."/>
            <person name="Yu Y."/>
            <person name="Zhang B."/>
            <person name="Zhuang S."/>
            <person name="Wei H."/>
            <person name="Liu B."/>
            <person name="Lei M."/>
            <person name="Yu H."/>
            <person name="Li Y."/>
            <person name="Xu H."/>
            <person name="Wei S."/>
            <person name="He X."/>
            <person name="Fang L."/>
            <person name="Zhang Z."/>
            <person name="Zhang Y."/>
            <person name="Huang X."/>
            <person name="Su Z."/>
            <person name="Tong W."/>
            <person name="Li J."/>
            <person name="Tong Z."/>
            <person name="Li S."/>
            <person name="Ye J."/>
            <person name="Wang L."/>
            <person name="Fang L."/>
            <person name="Lei T."/>
            <person name="Chen C."/>
            <person name="Chen H."/>
            <person name="Xu Z."/>
            <person name="Li H."/>
            <person name="Huang H."/>
            <person name="Zhang F."/>
            <person name="Xu H."/>
            <person name="Li N."/>
            <person name="Zhao C."/>
            <person name="Li S."/>
            <person name="Dong L."/>
            <person name="Huang Y."/>
            <person name="Li L."/>
            <person name="Xi Y."/>
            <person name="Qi Q."/>
            <person name="Li W."/>
            <person name="Zhang B."/>
            <person name="Hu W."/>
            <person name="Zhang Y."/>
            <person name="Tian X."/>
            <person name="Jiao Y."/>
            <person name="Liang X."/>
            <person name="Jin J."/>
            <person name="Gao L."/>
            <person name="Zheng W."/>
            <person name="Hao B."/>
            <person name="Liu S."/>
            <person name="Wang W."/>
            <person name="Yuan L."/>
            <person name="Cao M."/>
            <person name="McDermott J."/>
            <person name="Samudrala R."/>
            <person name="Wang J."/>
            <person name="Wong G.K."/>
            <person name="Yang H."/>
        </authorList>
    </citation>
    <scope>NUCLEOTIDE SEQUENCE [LARGE SCALE GENOMIC DNA]</scope>
    <source>
        <strain evidence="3">cv. 93-11</strain>
    </source>
</reference>
<name>A2XFC6_ORYSI</name>
<feature type="compositionally biased region" description="Polar residues" evidence="1">
    <location>
        <begin position="64"/>
        <end position="73"/>
    </location>
</feature>
<organism evidence="2 3">
    <name type="scientific">Oryza sativa subsp. indica</name>
    <name type="common">Rice</name>
    <dbReference type="NCBI Taxonomy" id="39946"/>
    <lineage>
        <taxon>Eukaryota</taxon>
        <taxon>Viridiplantae</taxon>
        <taxon>Streptophyta</taxon>
        <taxon>Embryophyta</taxon>
        <taxon>Tracheophyta</taxon>
        <taxon>Spermatophyta</taxon>
        <taxon>Magnoliopsida</taxon>
        <taxon>Liliopsida</taxon>
        <taxon>Poales</taxon>
        <taxon>Poaceae</taxon>
        <taxon>BOP clade</taxon>
        <taxon>Oryzoideae</taxon>
        <taxon>Oryzeae</taxon>
        <taxon>Oryzinae</taxon>
        <taxon>Oryza</taxon>
        <taxon>Oryza sativa</taxon>
    </lineage>
</organism>